<evidence type="ECO:0008006" key="3">
    <source>
        <dbReference type="Google" id="ProtNLM"/>
    </source>
</evidence>
<dbReference type="OrthoDB" id="961266at2"/>
<reference evidence="1 2" key="1">
    <citation type="submission" date="2018-08" db="EMBL/GenBank/DDBJ databases">
        <title>Chitinophagaceae sp. K23C18032701, a novel bacterium isolated from forest soil.</title>
        <authorList>
            <person name="Wang C."/>
        </authorList>
    </citation>
    <scope>NUCLEOTIDE SEQUENCE [LARGE SCALE GENOMIC DNA]</scope>
    <source>
        <strain evidence="1 2">K23C18032701</strain>
    </source>
</reference>
<gene>
    <name evidence="1" type="ORF">DXN05_24245</name>
</gene>
<comment type="caution">
    <text evidence="1">The sequence shown here is derived from an EMBL/GenBank/DDBJ whole genome shotgun (WGS) entry which is preliminary data.</text>
</comment>
<keyword evidence="2" id="KW-1185">Reference proteome</keyword>
<accession>A0A3E1NCK9</accession>
<dbReference type="Proteomes" id="UP000261284">
    <property type="component" value="Unassembled WGS sequence"/>
</dbReference>
<name>A0A3E1NCK9_9BACT</name>
<dbReference type="EMBL" id="QTJU01000019">
    <property type="protein sequence ID" value="RFM25592.1"/>
    <property type="molecule type" value="Genomic_DNA"/>
</dbReference>
<dbReference type="AlphaFoldDB" id="A0A3E1NCK9"/>
<protein>
    <recommendedName>
        <fullName evidence="3">DUF5675 domain-containing protein</fullName>
    </recommendedName>
</protein>
<proteinExistence type="predicted"/>
<sequence length="158" mass="17042">MLNNLDNQPAEEPKMQLHIRRTLENSAHTYGSFTLDDAGNTEQSLSGYSIEPGGLSGPVHLSGKRLPAGVYRLAWEQVAGEGNRLVLYNSLISKSRQVVLGNTGALPEGSTYLVLLQAPGYTAGSGASMHDARALQHRLEARLKTAGVDQVEVHIHDN</sequence>
<organism evidence="1 2">
    <name type="scientific">Deminuibacter soli</name>
    <dbReference type="NCBI Taxonomy" id="2291815"/>
    <lineage>
        <taxon>Bacteria</taxon>
        <taxon>Pseudomonadati</taxon>
        <taxon>Bacteroidota</taxon>
        <taxon>Chitinophagia</taxon>
        <taxon>Chitinophagales</taxon>
        <taxon>Chitinophagaceae</taxon>
        <taxon>Deminuibacter</taxon>
    </lineage>
</organism>
<evidence type="ECO:0000313" key="2">
    <source>
        <dbReference type="Proteomes" id="UP000261284"/>
    </source>
</evidence>
<dbReference type="RefSeq" id="WP_116849905.1">
    <property type="nucleotide sequence ID" value="NZ_QTJU01000019.1"/>
</dbReference>
<evidence type="ECO:0000313" key="1">
    <source>
        <dbReference type="EMBL" id="RFM25592.1"/>
    </source>
</evidence>